<dbReference type="InterPro" id="IPR009057">
    <property type="entry name" value="Homeodomain-like_sf"/>
</dbReference>
<evidence type="ECO:0000259" key="2">
    <source>
        <dbReference type="PROSITE" id="PS50994"/>
    </source>
</evidence>
<dbReference type="InterPro" id="IPR055247">
    <property type="entry name" value="InsJ-like_HTH"/>
</dbReference>
<dbReference type="SUPFAM" id="SSF53098">
    <property type="entry name" value="Ribonuclease H-like"/>
    <property type="match status" value="1"/>
</dbReference>
<dbReference type="Proteomes" id="UP001597101">
    <property type="component" value="Unassembled WGS sequence"/>
</dbReference>
<name>A0ABW3FM97_9HYPH</name>
<dbReference type="PROSITE" id="PS50994">
    <property type="entry name" value="INTEGRASE"/>
    <property type="match status" value="1"/>
</dbReference>
<dbReference type="InterPro" id="IPR012337">
    <property type="entry name" value="RNaseH-like_sf"/>
</dbReference>
<evidence type="ECO:0000313" key="3">
    <source>
        <dbReference type="EMBL" id="MFD0917984.1"/>
    </source>
</evidence>
<dbReference type="PANTHER" id="PTHR35004:SF7">
    <property type="entry name" value="INTEGRASE PROTEIN"/>
    <property type="match status" value="1"/>
</dbReference>
<feature type="compositionally biased region" description="Polar residues" evidence="1">
    <location>
        <begin position="409"/>
        <end position="424"/>
    </location>
</feature>
<gene>
    <name evidence="3" type="ORF">ACFQ14_16390</name>
</gene>
<dbReference type="Gene3D" id="3.30.420.10">
    <property type="entry name" value="Ribonuclease H-like superfamily/Ribonuclease H"/>
    <property type="match status" value="1"/>
</dbReference>
<organism evidence="3 4">
    <name type="scientific">Pseudahrensia aquimaris</name>
    <dbReference type="NCBI Taxonomy" id="744461"/>
    <lineage>
        <taxon>Bacteria</taxon>
        <taxon>Pseudomonadati</taxon>
        <taxon>Pseudomonadota</taxon>
        <taxon>Alphaproteobacteria</taxon>
        <taxon>Hyphomicrobiales</taxon>
        <taxon>Ahrensiaceae</taxon>
        <taxon>Pseudahrensia</taxon>
    </lineage>
</organism>
<feature type="region of interest" description="Disordered" evidence="1">
    <location>
        <begin position="405"/>
        <end position="424"/>
    </location>
</feature>
<dbReference type="SUPFAM" id="SSF46689">
    <property type="entry name" value="Homeodomain-like"/>
    <property type="match status" value="1"/>
</dbReference>
<reference evidence="4" key="1">
    <citation type="journal article" date="2019" name="Int. J. Syst. Evol. Microbiol.">
        <title>The Global Catalogue of Microorganisms (GCM) 10K type strain sequencing project: providing services to taxonomists for standard genome sequencing and annotation.</title>
        <authorList>
            <consortium name="The Broad Institute Genomics Platform"/>
            <consortium name="The Broad Institute Genome Sequencing Center for Infectious Disease"/>
            <person name="Wu L."/>
            <person name="Ma J."/>
        </authorList>
    </citation>
    <scope>NUCLEOTIDE SEQUENCE [LARGE SCALE GENOMIC DNA]</scope>
    <source>
        <strain evidence="4">CCUG 60023</strain>
    </source>
</reference>
<dbReference type="InterPro" id="IPR036397">
    <property type="entry name" value="RNaseH_sf"/>
</dbReference>
<sequence length="424" mass="48885">MSERDLGRLKIIEDIEAQRLSVVQGAELAGISRRQMTRLVRAFRDNGAAGLISGKRGKPSNRRYTDGYRDYVLELVRLHYADFGPTFALEKLAEDHDITVSKQTLRKWMTDAGIWKTRKERRSRVYQPRNRRDCFGELIQIDGSHHWWFEDRGPKAALLVYVDDATSKLVHLWFAESENAFDYFHSTKDYLSEYGKPLAFYSDKHAVFRTTHVSNKDATTGMTQFGRALHELNIDIICANSPQAKGRVERANKTLQDRLVKELRLRNISSIKDANAYMSEFMADYNARFGKAPRNDKDMHRPFSEHDSLDGAMCHKEFRTLSHTLTLRYDKVLFIIEPSDFTTGLARKRVTICDYPDGRLEIQYDGVTLPYRTFDKVQSVNRAEVVENKRLGPALDMIAAMQAEREVSRSQSAPRRTGQTGHMF</sequence>
<dbReference type="PANTHER" id="PTHR35004">
    <property type="entry name" value="TRANSPOSASE RV3428C-RELATED"/>
    <property type="match status" value="1"/>
</dbReference>
<evidence type="ECO:0000256" key="1">
    <source>
        <dbReference type="SAM" id="MobiDB-lite"/>
    </source>
</evidence>
<protein>
    <submittedName>
        <fullName evidence="3">ISNCY family transposase</fullName>
    </submittedName>
</protein>
<dbReference type="NCBIfam" id="NF033594">
    <property type="entry name" value="transpos_ISNCY_2"/>
    <property type="match status" value="1"/>
</dbReference>
<dbReference type="RefSeq" id="WP_377213834.1">
    <property type="nucleotide sequence ID" value="NZ_JBHTJV010000026.1"/>
</dbReference>
<proteinExistence type="predicted"/>
<accession>A0ABW3FM97</accession>
<dbReference type="EMBL" id="JBHTJV010000026">
    <property type="protein sequence ID" value="MFD0917984.1"/>
    <property type="molecule type" value="Genomic_DNA"/>
</dbReference>
<dbReference type="Pfam" id="PF13518">
    <property type="entry name" value="HTH_28"/>
    <property type="match status" value="1"/>
</dbReference>
<dbReference type="InterPro" id="IPR047797">
    <property type="entry name" value="ISNCY_transpos"/>
</dbReference>
<evidence type="ECO:0000313" key="4">
    <source>
        <dbReference type="Proteomes" id="UP001597101"/>
    </source>
</evidence>
<dbReference type="InterPro" id="IPR001584">
    <property type="entry name" value="Integrase_cat-core"/>
</dbReference>
<comment type="caution">
    <text evidence="3">The sequence shown here is derived from an EMBL/GenBank/DDBJ whole genome shotgun (WGS) entry which is preliminary data.</text>
</comment>
<keyword evidence="4" id="KW-1185">Reference proteome</keyword>
<feature type="domain" description="Integrase catalytic" evidence="2">
    <location>
        <begin position="124"/>
        <end position="310"/>
    </location>
</feature>